<proteinExistence type="predicted"/>
<dbReference type="Gene3D" id="3.10.350.10">
    <property type="entry name" value="LysM domain"/>
    <property type="match status" value="3"/>
</dbReference>
<dbReference type="SUPFAM" id="SSF54106">
    <property type="entry name" value="LysM domain"/>
    <property type="match status" value="3"/>
</dbReference>
<dbReference type="PROSITE" id="PS51782">
    <property type="entry name" value="LYSM"/>
    <property type="match status" value="3"/>
</dbReference>
<dbReference type="PANTHER" id="PTHR33734:SF22">
    <property type="entry name" value="MEMBRANE-BOUND LYTIC MUREIN TRANSGLYCOSYLASE D"/>
    <property type="match status" value="1"/>
</dbReference>
<dbReference type="SMART" id="SM00257">
    <property type="entry name" value="LysM"/>
    <property type="match status" value="3"/>
</dbReference>
<sequence length="376" mass="41240">MTKNKPYFFADILGIVLVLFMLLPGSSLAQTTTHTVQQGETLYKIADQYNVEVEQLEAWNDINANELSVGTELVIRQTSSSNQSQDENAVLHTVKDNETLFSISKQYNVTIAELKSWNNLESNNLNIGQELTIYPSESSEDGEQSITTEEDTQTNTYYTVKNNDSLFKIARDHEMTVDQLKELNNLSSNTIRVGQQLTVRATSSTPSVSSAASSSAQGQFINHRISGSTSISELIEEFEMDEEEFRALNPDITSSTLRSGQEVTVLAPPSKTFENPYAKNSSSMENLGSISVSPYEQKAKATPTTSGELYNPDALTGAHSNIALGSVIFVENPDYPHGIFVRINDRITGNGLKLSSAAWNVLNYSGSSGSATIFQN</sequence>
<accession>A0ABT3PY99</accession>
<name>A0ABT3PY99_9BACT</name>
<dbReference type="InterPro" id="IPR036908">
    <property type="entry name" value="RlpA-like_sf"/>
</dbReference>
<dbReference type="PANTHER" id="PTHR33734">
    <property type="entry name" value="LYSM DOMAIN-CONTAINING GPI-ANCHORED PROTEIN 2"/>
    <property type="match status" value="1"/>
</dbReference>
<dbReference type="Proteomes" id="UP001207337">
    <property type="component" value="Unassembled WGS sequence"/>
</dbReference>
<comment type="caution">
    <text evidence="3">The sequence shown here is derived from an EMBL/GenBank/DDBJ whole genome shotgun (WGS) entry which is preliminary data.</text>
</comment>
<evidence type="ECO:0000313" key="3">
    <source>
        <dbReference type="EMBL" id="MCW9712832.1"/>
    </source>
</evidence>
<dbReference type="Gene3D" id="2.40.40.10">
    <property type="entry name" value="RlpA-like domain"/>
    <property type="match status" value="1"/>
</dbReference>
<dbReference type="Pfam" id="PF01476">
    <property type="entry name" value="LysM"/>
    <property type="match status" value="3"/>
</dbReference>
<feature type="domain" description="LysM" evidence="2">
    <location>
        <begin position="32"/>
        <end position="75"/>
    </location>
</feature>
<dbReference type="InterPro" id="IPR018392">
    <property type="entry name" value="LysM"/>
</dbReference>
<feature type="domain" description="LysM" evidence="2">
    <location>
        <begin position="90"/>
        <end position="133"/>
    </location>
</feature>
<dbReference type="EMBL" id="JAJNDC010000002">
    <property type="protein sequence ID" value="MCW9712832.1"/>
    <property type="molecule type" value="Genomic_DNA"/>
</dbReference>
<evidence type="ECO:0000256" key="1">
    <source>
        <dbReference type="SAM" id="SignalP"/>
    </source>
</evidence>
<dbReference type="RefSeq" id="WP_265789105.1">
    <property type="nucleotide sequence ID" value="NZ_BAABRS010000002.1"/>
</dbReference>
<keyword evidence="1" id="KW-0732">Signal</keyword>
<feature type="signal peptide" evidence="1">
    <location>
        <begin position="1"/>
        <end position="29"/>
    </location>
</feature>
<feature type="domain" description="LysM" evidence="2">
    <location>
        <begin position="156"/>
        <end position="199"/>
    </location>
</feature>
<evidence type="ECO:0000313" key="4">
    <source>
        <dbReference type="Proteomes" id="UP001207337"/>
    </source>
</evidence>
<gene>
    <name evidence="3" type="ORF">LQ318_07940</name>
</gene>
<evidence type="ECO:0000259" key="2">
    <source>
        <dbReference type="PROSITE" id="PS51782"/>
    </source>
</evidence>
<dbReference type="CDD" id="cd00118">
    <property type="entry name" value="LysM"/>
    <property type="match status" value="3"/>
</dbReference>
<reference evidence="3 4" key="1">
    <citation type="submission" date="2021-11" db="EMBL/GenBank/DDBJ databases">
        <title>Aliifidinibius sp. nov., a new bacterium isolated from saline soil.</title>
        <authorList>
            <person name="Galisteo C."/>
            <person name="De La Haba R."/>
            <person name="Sanchez-Porro C."/>
            <person name="Ventosa A."/>
        </authorList>
    </citation>
    <scope>NUCLEOTIDE SEQUENCE [LARGE SCALE GENOMIC DNA]</scope>
    <source>
        <strain evidence="3 4">KACC 190600</strain>
    </source>
</reference>
<keyword evidence="4" id="KW-1185">Reference proteome</keyword>
<dbReference type="InterPro" id="IPR036779">
    <property type="entry name" value="LysM_dom_sf"/>
</dbReference>
<feature type="chain" id="PRO_5045092565" evidence="1">
    <location>
        <begin position="30"/>
        <end position="376"/>
    </location>
</feature>
<organism evidence="3 4">
    <name type="scientific">Fodinibius salicampi</name>
    <dbReference type="NCBI Taxonomy" id="1920655"/>
    <lineage>
        <taxon>Bacteria</taxon>
        <taxon>Pseudomonadati</taxon>
        <taxon>Balneolota</taxon>
        <taxon>Balneolia</taxon>
        <taxon>Balneolales</taxon>
        <taxon>Balneolaceae</taxon>
        <taxon>Fodinibius</taxon>
    </lineage>
</organism>
<protein>
    <submittedName>
        <fullName evidence="3">LysM peptidoglycan-binding domain-containing protein</fullName>
    </submittedName>
</protein>